<evidence type="ECO:0000313" key="2">
    <source>
        <dbReference type="Proteomes" id="UP001499930"/>
    </source>
</evidence>
<accession>A0ABN3XSE4</accession>
<name>A0ABN3XSE4_9ACTN</name>
<evidence type="ECO:0000313" key="1">
    <source>
        <dbReference type="EMBL" id="GAA2988057.1"/>
    </source>
</evidence>
<protein>
    <submittedName>
        <fullName evidence="1">Uncharacterized protein</fullName>
    </submittedName>
</protein>
<reference evidence="1 2" key="1">
    <citation type="journal article" date="2019" name="Int. J. Syst. Evol. Microbiol.">
        <title>The Global Catalogue of Microorganisms (GCM) 10K type strain sequencing project: providing services to taxonomists for standard genome sequencing and annotation.</title>
        <authorList>
            <consortium name="The Broad Institute Genomics Platform"/>
            <consortium name="The Broad Institute Genome Sequencing Center for Infectious Disease"/>
            <person name="Wu L."/>
            <person name="Ma J."/>
        </authorList>
    </citation>
    <scope>NUCLEOTIDE SEQUENCE [LARGE SCALE GENOMIC DNA]</scope>
    <source>
        <strain evidence="1 2">JCM 3106</strain>
    </source>
</reference>
<sequence>MLHQGFPETATAPAARVVGRLIATNAVDVGTRDELVDFLHHRRPRPAPARRRVRGDVVEAAIARSDTFDRIAEPATTIARQAHWTGCDINWGPLLSFAFPTPHVPDAPLSPAQRMFLHALTGNDQLWNPRNGSIALCFTRVGLPHDRKRCAQIATADGQEDAHAT</sequence>
<keyword evidence="2" id="KW-1185">Reference proteome</keyword>
<dbReference type="Proteomes" id="UP001499930">
    <property type="component" value="Unassembled WGS sequence"/>
</dbReference>
<organism evidence="1 2">
    <name type="scientific">Streptosporangium longisporum</name>
    <dbReference type="NCBI Taxonomy" id="46187"/>
    <lineage>
        <taxon>Bacteria</taxon>
        <taxon>Bacillati</taxon>
        <taxon>Actinomycetota</taxon>
        <taxon>Actinomycetes</taxon>
        <taxon>Streptosporangiales</taxon>
        <taxon>Streptosporangiaceae</taxon>
        <taxon>Streptosporangium</taxon>
    </lineage>
</organism>
<gene>
    <name evidence="1" type="ORF">GCM10017559_04900</name>
</gene>
<proteinExistence type="predicted"/>
<comment type="caution">
    <text evidence="1">The sequence shown here is derived from an EMBL/GenBank/DDBJ whole genome shotgun (WGS) entry which is preliminary data.</text>
</comment>
<dbReference type="EMBL" id="BAAAWD010000002">
    <property type="protein sequence ID" value="GAA2988057.1"/>
    <property type="molecule type" value="Genomic_DNA"/>
</dbReference>